<evidence type="ECO:0000313" key="3">
    <source>
        <dbReference type="Proteomes" id="UP000319852"/>
    </source>
</evidence>
<accession>A0A517MWN1</accession>
<dbReference type="GO" id="GO:0015074">
    <property type="term" value="P:DNA integration"/>
    <property type="evidence" value="ECO:0007669"/>
    <property type="project" value="InterPro"/>
</dbReference>
<dbReference type="PROSITE" id="PS50994">
    <property type="entry name" value="INTEGRASE"/>
    <property type="match status" value="1"/>
</dbReference>
<reference evidence="2 3" key="1">
    <citation type="submission" date="2019-02" db="EMBL/GenBank/DDBJ databases">
        <title>Deep-cultivation of Planctomycetes and their phenomic and genomic characterization uncovers novel biology.</title>
        <authorList>
            <person name="Wiegand S."/>
            <person name="Jogler M."/>
            <person name="Boedeker C."/>
            <person name="Pinto D."/>
            <person name="Vollmers J."/>
            <person name="Rivas-Marin E."/>
            <person name="Kohn T."/>
            <person name="Peeters S.H."/>
            <person name="Heuer A."/>
            <person name="Rast P."/>
            <person name="Oberbeckmann S."/>
            <person name="Bunk B."/>
            <person name="Jeske O."/>
            <person name="Meyerdierks A."/>
            <person name="Storesund J.E."/>
            <person name="Kallscheuer N."/>
            <person name="Luecker S."/>
            <person name="Lage O.M."/>
            <person name="Pohl T."/>
            <person name="Merkel B.J."/>
            <person name="Hornburger P."/>
            <person name="Mueller R.-W."/>
            <person name="Bruemmer F."/>
            <person name="Labrenz M."/>
            <person name="Spormann A.M."/>
            <person name="Op den Camp H."/>
            <person name="Overmann J."/>
            <person name="Amann R."/>
            <person name="Jetten M.S.M."/>
            <person name="Mascher T."/>
            <person name="Medema M.H."/>
            <person name="Devos D.P."/>
            <person name="Kaster A.-K."/>
            <person name="Ovreas L."/>
            <person name="Rohde M."/>
            <person name="Galperin M.Y."/>
            <person name="Jogler C."/>
        </authorList>
    </citation>
    <scope>NUCLEOTIDE SEQUENCE [LARGE SCALE GENOMIC DNA]</scope>
    <source>
        <strain evidence="2 3">HG15A2</strain>
    </source>
</reference>
<dbReference type="GO" id="GO:0003676">
    <property type="term" value="F:nucleic acid binding"/>
    <property type="evidence" value="ECO:0007669"/>
    <property type="project" value="InterPro"/>
</dbReference>
<keyword evidence="3" id="KW-1185">Reference proteome</keyword>
<organism evidence="2 3">
    <name type="scientific">Adhaeretor mobilis</name>
    <dbReference type="NCBI Taxonomy" id="1930276"/>
    <lineage>
        <taxon>Bacteria</taxon>
        <taxon>Pseudomonadati</taxon>
        <taxon>Planctomycetota</taxon>
        <taxon>Planctomycetia</taxon>
        <taxon>Pirellulales</taxon>
        <taxon>Lacipirellulaceae</taxon>
        <taxon>Adhaeretor</taxon>
    </lineage>
</organism>
<dbReference type="SUPFAM" id="SSF53098">
    <property type="entry name" value="Ribonuclease H-like"/>
    <property type="match status" value="1"/>
</dbReference>
<dbReference type="InterPro" id="IPR036397">
    <property type="entry name" value="RNaseH_sf"/>
</dbReference>
<dbReference type="AlphaFoldDB" id="A0A517MWN1"/>
<dbReference type="EMBL" id="CP036263">
    <property type="protein sequence ID" value="QDS99286.1"/>
    <property type="molecule type" value="Genomic_DNA"/>
</dbReference>
<dbReference type="InterPro" id="IPR012337">
    <property type="entry name" value="RNaseH-like_sf"/>
</dbReference>
<name>A0A517MWN1_9BACT</name>
<feature type="domain" description="Integrase catalytic" evidence="1">
    <location>
        <begin position="150"/>
        <end position="327"/>
    </location>
</feature>
<dbReference type="KEGG" id="amob:HG15A2_26080"/>
<evidence type="ECO:0000313" key="2">
    <source>
        <dbReference type="EMBL" id="QDS99286.1"/>
    </source>
</evidence>
<dbReference type="Pfam" id="PF13683">
    <property type="entry name" value="rve_3"/>
    <property type="match status" value="1"/>
</dbReference>
<dbReference type="InterPro" id="IPR001584">
    <property type="entry name" value="Integrase_cat-core"/>
</dbReference>
<sequence>MSSWISPLLFLLAGSTEDQLRKQIDFLKAENEMLRKRIPKKRIFLEDEERERLLKLGEAIGRGVLQVITIVSSRTYQRWQREVRCGKKPTKKMGRKGTPESIREIVVRLAKETGWGYGRIVGELKKLRIQCVGRTTVRTILKEEGIHPGPKRGPGTWHEFVKTHAESLWQIDFFSKPVVTKTGIKQAFVLAFLHVNSRRVICSPATFHPNENWVVNQAEAFLQQAEEANLPVRYLVRDKDYKFSRRFDEVFEQADVAVEPTSPRSPNQNAYVERWIGSIKGECLNRFFAFGLKHLDYLIEEYVRYYNDLRPHQRKENKPLLGVWPEGHEPPDDNEQIVCQSRLGGVLKHYERIAA</sequence>
<evidence type="ECO:0000259" key="1">
    <source>
        <dbReference type="PROSITE" id="PS50994"/>
    </source>
</evidence>
<dbReference type="Proteomes" id="UP000319852">
    <property type="component" value="Chromosome"/>
</dbReference>
<proteinExistence type="predicted"/>
<dbReference type="RefSeq" id="WP_145060527.1">
    <property type="nucleotide sequence ID" value="NZ_CP036263.1"/>
</dbReference>
<gene>
    <name evidence="2" type="ORF">HG15A2_26080</name>
</gene>
<dbReference type="Gene3D" id="3.30.420.10">
    <property type="entry name" value="Ribonuclease H-like superfamily/Ribonuclease H"/>
    <property type="match status" value="1"/>
</dbReference>
<protein>
    <submittedName>
        <fullName evidence="2">Integrase core domain protein</fullName>
    </submittedName>
</protein>
<dbReference type="OrthoDB" id="239066at2"/>